<keyword evidence="2" id="KW-1003">Cell membrane</keyword>
<feature type="transmembrane region" description="Helical" evidence="6">
    <location>
        <begin position="68"/>
        <end position="88"/>
    </location>
</feature>
<evidence type="ECO:0000313" key="7">
    <source>
        <dbReference type="EMBL" id="MDO3680322.1"/>
    </source>
</evidence>
<feature type="transmembrane region" description="Helical" evidence="6">
    <location>
        <begin position="100"/>
        <end position="124"/>
    </location>
</feature>
<feature type="transmembrane region" description="Helical" evidence="6">
    <location>
        <begin position="175"/>
        <end position="196"/>
    </location>
</feature>
<keyword evidence="8" id="KW-1185">Reference proteome</keyword>
<accession>A0ABT8VH66</accession>
<keyword evidence="4 6" id="KW-1133">Transmembrane helix</keyword>
<gene>
    <name evidence="7" type="ORF">Q3C12_25265</name>
</gene>
<comment type="subcellular location">
    <subcellularLocation>
        <location evidence="1">Cell membrane</location>
        <topology evidence="1">Multi-pass membrane protein</topology>
    </subcellularLocation>
</comment>
<evidence type="ECO:0000313" key="8">
    <source>
        <dbReference type="Proteomes" id="UP001168883"/>
    </source>
</evidence>
<sequence length="198" mass="22302">MSMTSFLIYCVIVTFTPGPTNIALLSIAQNARRKEAFRYIWGVTAAFGVLLAASVMLNNALAAVMPKILAFMQIIGCMYILYLAYQVYKMDISGDSTKQAATFMTGFLMQFVNPKVWLFTMTVIPSYVMPYYKSQLVLSIFVLVITIVAFLALVTWVIFGMVFKRFLQKHLKMTNIILALLLVYSAIEVSGIIEIVKR</sequence>
<dbReference type="PANTHER" id="PTHR30086:SF20">
    <property type="entry name" value="ARGININE EXPORTER PROTEIN ARGO-RELATED"/>
    <property type="match status" value="1"/>
</dbReference>
<keyword evidence="3 6" id="KW-0812">Transmembrane</keyword>
<evidence type="ECO:0000256" key="3">
    <source>
        <dbReference type="ARBA" id="ARBA00022692"/>
    </source>
</evidence>
<dbReference type="RefSeq" id="WP_025847355.1">
    <property type="nucleotide sequence ID" value="NZ_JARLKN010000073.1"/>
</dbReference>
<comment type="caution">
    <text evidence="7">The sequence shown here is derived from an EMBL/GenBank/DDBJ whole genome shotgun (WGS) entry which is preliminary data.</text>
</comment>
<feature type="transmembrane region" description="Helical" evidence="6">
    <location>
        <begin position="6"/>
        <end position="27"/>
    </location>
</feature>
<evidence type="ECO:0000256" key="5">
    <source>
        <dbReference type="ARBA" id="ARBA00023136"/>
    </source>
</evidence>
<reference evidence="7" key="1">
    <citation type="submission" date="2023-07" db="EMBL/GenBank/DDBJ databases">
        <authorList>
            <person name="Aktuganov G."/>
            <person name="Boyko T."/>
            <person name="Delegan Y."/>
            <person name="Galimzianova N."/>
            <person name="Gilvanova E."/>
            <person name="Korobov V."/>
            <person name="Kuzmina L."/>
            <person name="Melentiev A."/>
            <person name="Milman P."/>
            <person name="Ryabova A."/>
            <person name="Stupak E."/>
            <person name="Yasakov T."/>
            <person name="Zharikova N."/>
            <person name="Zhurenko E."/>
        </authorList>
    </citation>
    <scope>NUCLEOTIDE SEQUENCE</scope>
    <source>
        <strain evidence="7">IB-739</strain>
    </source>
</reference>
<feature type="transmembrane region" description="Helical" evidence="6">
    <location>
        <begin position="39"/>
        <end position="62"/>
    </location>
</feature>
<dbReference type="Proteomes" id="UP001168883">
    <property type="component" value="Unassembled WGS sequence"/>
</dbReference>
<feature type="transmembrane region" description="Helical" evidence="6">
    <location>
        <begin position="136"/>
        <end position="163"/>
    </location>
</feature>
<evidence type="ECO:0000256" key="2">
    <source>
        <dbReference type="ARBA" id="ARBA00022475"/>
    </source>
</evidence>
<protein>
    <submittedName>
        <fullName evidence="7">LysE family translocator</fullName>
    </submittedName>
</protein>
<dbReference type="PANTHER" id="PTHR30086">
    <property type="entry name" value="ARGININE EXPORTER PROTEIN ARGO"/>
    <property type="match status" value="1"/>
</dbReference>
<proteinExistence type="predicted"/>
<keyword evidence="5 6" id="KW-0472">Membrane</keyword>
<dbReference type="EMBL" id="JAUMKJ010000039">
    <property type="protein sequence ID" value="MDO3680322.1"/>
    <property type="molecule type" value="Genomic_DNA"/>
</dbReference>
<dbReference type="Pfam" id="PF01810">
    <property type="entry name" value="LysE"/>
    <property type="match status" value="1"/>
</dbReference>
<name>A0ABT8VH66_9BACL</name>
<organism evidence="7 8">
    <name type="scientific">Paenibacillus ehimensis</name>
    <dbReference type="NCBI Taxonomy" id="79264"/>
    <lineage>
        <taxon>Bacteria</taxon>
        <taxon>Bacillati</taxon>
        <taxon>Bacillota</taxon>
        <taxon>Bacilli</taxon>
        <taxon>Bacillales</taxon>
        <taxon>Paenibacillaceae</taxon>
        <taxon>Paenibacillus</taxon>
    </lineage>
</organism>
<evidence type="ECO:0000256" key="4">
    <source>
        <dbReference type="ARBA" id="ARBA00022989"/>
    </source>
</evidence>
<evidence type="ECO:0000256" key="1">
    <source>
        <dbReference type="ARBA" id="ARBA00004651"/>
    </source>
</evidence>
<dbReference type="InterPro" id="IPR001123">
    <property type="entry name" value="LeuE-type"/>
</dbReference>
<evidence type="ECO:0000256" key="6">
    <source>
        <dbReference type="SAM" id="Phobius"/>
    </source>
</evidence>